<dbReference type="RefSeq" id="WP_108685364.1">
    <property type="nucleotide sequence ID" value="NZ_QCYK01000001.1"/>
</dbReference>
<dbReference type="InterPro" id="IPR038765">
    <property type="entry name" value="Papain-like_cys_pep_sf"/>
</dbReference>
<reference evidence="3 4" key="1">
    <citation type="submission" date="2018-04" db="EMBL/GenBank/DDBJ databases">
        <title>Chitinophaga fuyangensis sp. nov., isolated from soil in a chemical factory.</title>
        <authorList>
            <person name="Chen K."/>
        </authorList>
    </citation>
    <scope>NUCLEOTIDE SEQUENCE [LARGE SCALE GENOMIC DNA]</scope>
    <source>
        <strain evidence="3 4">LY-1</strain>
    </source>
</reference>
<keyword evidence="1" id="KW-1133">Transmembrane helix</keyword>
<dbReference type="Pfam" id="PF01841">
    <property type="entry name" value="Transglut_core"/>
    <property type="match status" value="1"/>
</dbReference>
<keyword evidence="1" id="KW-0472">Membrane</keyword>
<protein>
    <submittedName>
        <fullName evidence="3">Transglutaminase</fullName>
    </submittedName>
</protein>
<accession>A0A2T7BM18</accession>
<dbReference type="SUPFAM" id="SSF54001">
    <property type="entry name" value="Cysteine proteinases"/>
    <property type="match status" value="1"/>
</dbReference>
<dbReference type="Proteomes" id="UP000244450">
    <property type="component" value="Unassembled WGS sequence"/>
</dbReference>
<comment type="caution">
    <text evidence="3">The sequence shown here is derived from an EMBL/GenBank/DDBJ whole genome shotgun (WGS) entry which is preliminary data.</text>
</comment>
<dbReference type="Gene3D" id="3.10.620.30">
    <property type="match status" value="1"/>
</dbReference>
<keyword evidence="4" id="KW-1185">Reference proteome</keyword>
<dbReference type="OrthoDB" id="1523787at2"/>
<gene>
    <name evidence="3" type="ORF">DCC81_04365</name>
</gene>
<dbReference type="InterPro" id="IPR002931">
    <property type="entry name" value="Transglutaminase-like"/>
</dbReference>
<sequence length="307" mass="35755">MALDQSKYTWAQQFLLNLLSLLTMVPLAPYLNRFLPPLVAGGFHWDLLLAVLIAFLFTRLLLWIFKPLIIPAFVLMVGILVLNQFTNNYSFVNVANDYQGMVQGNWGTSDKKQYDILSYYPRRVLNYRDKTVLGIREKLNFKDSVVRNFSVQHSLENFDEYFPKYGNMVRYLSLFKYINGHFKYVKDTYRDDYFATPMETIRNGLGGDCDDHSILMASCLQSIGARCRIVLIQGHAYPELYCGNKDDFEILKQAIVSLFPKPPIRELSYHEMKGEYWINLDYTAHHPGGRYLNDKVYAFIPLVEEDN</sequence>
<proteinExistence type="predicted"/>
<keyword evidence="1" id="KW-0812">Transmembrane</keyword>
<dbReference type="EMBL" id="QCYK01000001">
    <property type="protein sequence ID" value="PUZ28725.1"/>
    <property type="molecule type" value="Genomic_DNA"/>
</dbReference>
<evidence type="ECO:0000259" key="2">
    <source>
        <dbReference type="Pfam" id="PF01841"/>
    </source>
</evidence>
<evidence type="ECO:0000313" key="4">
    <source>
        <dbReference type="Proteomes" id="UP000244450"/>
    </source>
</evidence>
<evidence type="ECO:0000256" key="1">
    <source>
        <dbReference type="SAM" id="Phobius"/>
    </source>
</evidence>
<feature type="transmembrane region" description="Helical" evidence="1">
    <location>
        <begin position="43"/>
        <end position="61"/>
    </location>
</feature>
<feature type="transmembrane region" description="Helical" evidence="1">
    <location>
        <begin position="68"/>
        <end position="86"/>
    </location>
</feature>
<dbReference type="AlphaFoldDB" id="A0A2T7BM18"/>
<organism evidence="3 4">
    <name type="scientific">Chitinophaga parva</name>
    <dbReference type="NCBI Taxonomy" id="2169414"/>
    <lineage>
        <taxon>Bacteria</taxon>
        <taxon>Pseudomonadati</taxon>
        <taxon>Bacteroidota</taxon>
        <taxon>Chitinophagia</taxon>
        <taxon>Chitinophagales</taxon>
        <taxon>Chitinophagaceae</taxon>
        <taxon>Chitinophaga</taxon>
    </lineage>
</organism>
<feature type="domain" description="Transglutaminase-like" evidence="2">
    <location>
        <begin position="173"/>
        <end position="233"/>
    </location>
</feature>
<feature type="transmembrane region" description="Helical" evidence="1">
    <location>
        <begin position="14"/>
        <end position="31"/>
    </location>
</feature>
<name>A0A2T7BM18_9BACT</name>
<evidence type="ECO:0000313" key="3">
    <source>
        <dbReference type="EMBL" id="PUZ28725.1"/>
    </source>
</evidence>